<dbReference type="Gene3D" id="1.20.1250.20">
    <property type="entry name" value="MFS general substrate transporter like domains"/>
    <property type="match status" value="2"/>
</dbReference>
<dbReference type="EMBL" id="BMXA01000001">
    <property type="protein sequence ID" value="GGZ96903.1"/>
    <property type="molecule type" value="Genomic_DNA"/>
</dbReference>
<evidence type="ECO:0000256" key="8">
    <source>
        <dbReference type="ARBA" id="ARBA00023136"/>
    </source>
</evidence>
<feature type="domain" description="Major facilitator superfamily (MFS) profile" evidence="14">
    <location>
        <begin position="14"/>
        <end position="457"/>
    </location>
</feature>
<dbReference type="Pfam" id="PF00083">
    <property type="entry name" value="Sugar_tr"/>
    <property type="match status" value="1"/>
</dbReference>
<comment type="catalytic activity">
    <reaction evidence="9">
        <text>D-xylose(in) + H(+)(in) = D-xylose(out) + H(+)(out)</text>
        <dbReference type="Rhea" id="RHEA:28959"/>
        <dbReference type="ChEBI" id="CHEBI:15378"/>
        <dbReference type="ChEBI" id="CHEBI:53455"/>
    </reaction>
    <physiologicalReaction direction="right-to-left" evidence="9">
        <dbReference type="Rhea" id="RHEA:28961"/>
    </physiologicalReaction>
</comment>
<evidence type="ECO:0000256" key="12">
    <source>
        <dbReference type="RuleBase" id="RU003346"/>
    </source>
</evidence>
<keyword evidence="5" id="KW-0762">Sugar transport</keyword>
<keyword evidence="7 13" id="KW-1133">Transmembrane helix</keyword>
<dbReference type="GO" id="GO:0005886">
    <property type="term" value="C:plasma membrane"/>
    <property type="evidence" value="ECO:0007669"/>
    <property type="project" value="UniProtKB-SubCell"/>
</dbReference>
<dbReference type="SUPFAM" id="SSF103473">
    <property type="entry name" value="MFS general substrate transporter"/>
    <property type="match status" value="1"/>
</dbReference>
<keyword evidence="3 12" id="KW-0813">Transport</keyword>
<evidence type="ECO:0000259" key="14">
    <source>
        <dbReference type="PROSITE" id="PS50850"/>
    </source>
</evidence>
<dbReference type="RefSeq" id="WP_189398091.1">
    <property type="nucleotide sequence ID" value="NZ_BMXA01000001.1"/>
</dbReference>
<reference evidence="15" key="2">
    <citation type="submission" date="2020-09" db="EMBL/GenBank/DDBJ databases">
        <authorList>
            <person name="Sun Q."/>
            <person name="Kim S."/>
        </authorList>
    </citation>
    <scope>NUCLEOTIDE SEQUENCE</scope>
    <source>
        <strain evidence="15">KCTC 12711</strain>
    </source>
</reference>
<feature type="transmembrane region" description="Helical" evidence="13">
    <location>
        <begin position="187"/>
        <end position="206"/>
    </location>
</feature>
<feature type="transmembrane region" description="Helical" evidence="13">
    <location>
        <begin position="396"/>
        <end position="420"/>
    </location>
</feature>
<dbReference type="Proteomes" id="UP000614811">
    <property type="component" value="Unassembled WGS sequence"/>
</dbReference>
<dbReference type="InterPro" id="IPR003663">
    <property type="entry name" value="Sugar/inositol_transpt"/>
</dbReference>
<evidence type="ECO:0000256" key="3">
    <source>
        <dbReference type="ARBA" id="ARBA00022448"/>
    </source>
</evidence>
<gene>
    <name evidence="15" type="primary">xylE</name>
    <name evidence="15" type="ORF">GCM10008090_01430</name>
</gene>
<feature type="transmembrane region" description="Helical" evidence="13">
    <location>
        <begin position="432"/>
        <end position="453"/>
    </location>
</feature>
<feature type="transmembrane region" description="Helical" evidence="13">
    <location>
        <begin position="105"/>
        <end position="127"/>
    </location>
</feature>
<proteinExistence type="inferred from homology"/>
<organism evidence="15 16">
    <name type="scientific">Arenicella chitinivorans</name>
    <dbReference type="NCBI Taxonomy" id="1329800"/>
    <lineage>
        <taxon>Bacteria</taxon>
        <taxon>Pseudomonadati</taxon>
        <taxon>Pseudomonadota</taxon>
        <taxon>Gammaproteobacteria</taxon>
        <taxon>Arenicellales</taxon>
        <taxon>Arenicellaceae</taxon>
        <taxon>Arenicella</taxon>
    </lineage>
</organism>
<evidence type="ECO:0000256" key="13">
    <source>
        <dbReference type="SAM" id="Phobius"/>
    </source>
</evidence>
<evidence type="ECO:0000256" key="4">
    <source>
        <dbReference type="ARBA" id="ARBA00022475"/>
    </source>
</evidence>
<keyword evidence="4" id="KW-1003">Cell membrane</keyword>
<feature type="transmembrane region" description="Helical" evidence="13">
    <location>
        <begin position="12"/>
        <end position="32"/>
    </location>
</feature>
<dbReference type="PANTHER" id="PTHR48020">
    <property type="entry name" value="PROTON MYO-INOSITOL COTRANSPORTER"/>
    <property type="match status" value="1"/>
</dbReference>
<dbReference type="InterPro" id="IPR005828">
    <property type="entry name" value="MFS_sugar_transport-like"/>
</dbReference>
<feature type="transmembrane region" description="Helical" evidence="13">
    <location>
        <begin position="79"/>
        <end position="99"/>
    </location>
</feature>
<feature type="transmembrane region" description="Helical" evidence="13">
    <location>
        <begin position="139"/>
        <end position="160"/>
    </location>
</feature>
<evidence type="ECO:0000313" key="16">
    <source>
        <dbReference type="Proteomes" id="UP000614811"/>
    </source>
</evidence>
<evidence type="ECO:0000256" key="2">
    <source>
        <dbReference type="ARBA" id="ARBA00010992"/>
    </source>
</evidence>
<dbReference type="InterPro" id="IPR005829">
    <property type="entry name" value="Sugar_transporter_CS"/>
</dbReference>
<dbReference type="PANTHER" id="PTHR48020:SF12">
    <property type="entry name" value="PROTON MYO-INOSITOL COTRANSPORTER"/>
    <property type="match status" value="1"/>
</dbReference>
<evidence type="ECO:0000256" key="9">
    <source>
        <dbReference type="ARBA" id="ARBA00050593"/>
    </source>
</evidence>
<evidence type="ECO:0000256" key="6">
    <source>
        <dbReference type="ARBA" id="ARBA00022692"/>
    </source>
</evidence>
<dbReference type="InterPro" id="IPR050814">
    <property type="entry name" value="Myo-inositol_Transporter"/>
</dbReference>
<comment type="subcellular location">
    <subcellularLocation>
        <location evidence="1">Cell membrane</location>
        <topology evidence="1">Multi-pass membrane protein</topology>
    </subcellularLocation>
</comment>
<evidence type="ECO:0000256" key="10">
    <source>
        <dbReference type="ARBA" id="ARBA00070440"/>
    </source>
</evidence>
<dbReference type="FunFam" id="1.20.1250.20:FF:000122">
    <property type="entry name" value="D-xylose transporter XylE"/>
    <property type="match status" value="1"/>
</dbReference>
<feature type="transmembrane region" description="Helical" evidence="13">
    <location>
        <begin position="308"/>
        <end position="326"/>
    </location>
</feature>
<dbReference type="AlphaFoldDB" id="A0A918VHE6"/>
<evidence type="ECO:0000256" key="5">
    <source>
        <dbReference type="ARBA" id="ARBA00022597"/>
    </source>
</evidence>
<feature type="transmembrane region" description="Helical" evidence="13">
    <location>
        <begin position="360"/>
        <end position="384"/>
    </location>
</feature>
<sequence length="468" mass="51094">MNHAETNRFFTLRVSLIAAIGGFLFGFDTGVIGGTQLYFTEYFSLTPSEQGWAVGSALYGCLFGALVAGYLTKAISRKFTLILSAVLFCVSAWGSGVAGSLTELIVYRVIGGVGIGFASMAAPMYIAEISPARLRGRMVSLYQLAIVFGFFAVFLATYYIGGGNAQGLSQEALQAVHASNLERGWRVMFWSELLPASVFLVALLFVPHSPRWLAMKSRFDDAERVLSRVYPDPAVVGQHMTQIKASFDEAEVTNLKVLLAGGLGFAVFIGVMLSIFQQVTGINAILYYGAEIFSSALGYGPQDALKQQLWLGAVNLLFTFVAIYTVDHWGRKPLFLAGTVGMMLGLTVLGVTIYTQSMGVVSLVAILVFIGSFAMSMGPVVWVILSEIFPNRARSLAMSIAVGAQWLFNGVVATSFPLVNRSELNVTHFNGALPYFIFAFFCIVTFIFVWKYLPETKGKTLEEMEKLW</sequence>
<protein>
    <recommendedName>
        <fullName evidence="10">D-xylose-proton symporter</fullName>
    </recommendedName>
    <alternativeName>
        <fullName evidence="11">D-xylose transporter</fullName>
    </alternativeName>
</protein>
<accession>A0A918VHE6</accession>
<keyword evidence="6 13" id="KW-0812">Transmembrane</keyword>
<name>A0A918VHE6_9GAMM</name>
<dbReference type="PRINTS" id="PR00171">
    <property type="entry name" value="SUGRTRNSPORT"/>
</dbReference>
<comment type="caution">
    <text evidence="15">The sequence shown here is derived from an EMBL/GenBank/DDBJ whole genome shotgun (WGS) entry which is preliminary data.</text>
</comment>
<dbReference type="PROSITE" id="PS00216">
    <property type="entry name" value="SUGAR_TRANSPORT_1"/>
    <property type="match status" value="1"/>
</dbReference>
<keyword evidence="16" id="KW-1185">Reference proteome</keyword>
<dbReference type="InterPro" id="IPR020846">
    <property type="entry name" value="MFS_dom"/>
</dbReference>
<evidence type="ECO:0000256" key="7">
    <source>
        <dbReference type="ARBA" id="ARBA00022989"/>
    </source>
</evidence>
<dbReference type="PROSITE" id="PS00217">
    <property type="entry name" value="SUGAR_TRANSPORT_2"/>
    <property type="match status" value="1"/>
</dbReference>
<evidence type="ECO:0000313" key="15">
    <source>
        <dbReference type="EMBL" id="GGZ96903.1"/>
    </source>
</evidence>
<feature type="transmembrane region" description="Helical" evidence="13">
    <location>
        <begin position="333"/>
        <end position="354"/>
    </location>
</feature>
<reference evidence="15" key="1">
    <citation type="journal article" date="2014" name="Int. J. Syst. Evol. Microbiol.">
        <title>Complete genome sequence of Corynebacterium casei LMG S-19264T (=DSM 44701T), isolated from a smear-ripened cheese.</title>
        <authorList>
            <consortium name="US DOE Joint Genome Institute (JGI-PGF)"/>
            <person name="Walter F."/>
            <person name="Albersmeier A."/>
            <person name="Kalinowski J."/>
            <person name="Ruckert C."/>
        </authorList>
    </citation>
    <scope>NUCLEOTIDE SEQUENCE</scope>
    <source>
        <strain evidence="15">KCTC 12711</strain>
    </source>
</reference>
<dbReference type="InterPro" id="IPR036259">
    <property type="entry name" value="MFS_trans_sf"/>
</dbReference>
<comment type="similarity">
    <text evidence="2 12">Belongs to the major facilitator superfamily. Sugar transporter (TC 2.A.1.1) family.</text>
</comment>
<dbReference type="PROSITE" id="PS50850">
    <property type="entry name" value="MFS"/>
    <property type="match status" value="1"/>
</dbReference>
<dbReference type="NCBIfam" id="TIGR00879">
    <property type="entry name" value="SP"/>
    <property type="match status" value="1"/>
</dbReference>
<feature type="transmembrane region" description="Helical" evidence="13">
    <location>
        <begin position="263"/>
        <end position="288"/>
    </location>
</feature>
<keyword evidence="8 13" id="KW-0472">Membrane</keyword>
<evidence type="ECO:0000256" key="1">
    <source>
        <dbReference type="ARBA" id="ARBA00004651"/>
    </source>
</evidence>
<dbReference type="GO" id="GO:0022857">
    <property type="term" value="F:transmembrane transporter activity"/>
    <property type="evidence" value="ECO:0007669"/>
    <property type="project" value="InterPro"/>
</dbReference>
<feature type="transmembrane region" description="Helical" evidence="13">
    <location>
        <begin position="52"/>
        <end position="72"/>
    </location>
</feature>
<evidence type="ECO:0000256" key="11">
    <source>
        <dbReference type="ARBA" id="ARBA00076792"/>
    </source>
</evidence>